<dbReference type="RefSeq" id="XP_056049702.1">
    <property type="nucleotide sequence ID" value="XM_056196144.1"/>
</dbReference>
<dbReference type="EMBL" id="JAJHUN010000011">
    <property type="protein sequence ID" value="KAJ4146032.1"/>
    <property type="molecule type" value="Genomic_DNA"/>
</dbReference>
<feature type="transmembrane region" description="Helical" evidence="6">
    <location>
        <begin position="80"/>
        <end position="98"/>
    </location>
</feature>
<evidence type="ECO:0000256" key="3">
    <source>
        <dbReference type="ARBA" id="ARBA00022989"/>
    </source>
</evidence>
<feature type="transmembrane region" description="Helical" evidence="6">
    <location>
        <begin position="37"/>
        <end position="60"/>
    </location>
</feature>
<feature type="transmembrane region" description="Helical" evidence="6">
    <location>
        <begin position="437"/>
        <end position="457"/>
    </location>
</feature>
<feature type="domain" description="Major facilitator superfamily (MFS) profile" evidence="7">
    <location>
        <begin position="43"/>
        <end position="500"/>
    </location>
</feature>
<dbReference type="KEGG" id="amus:LMH87_004862"/>
<dbReference type="SUPFAM" id="SSF103473">
    <property type="entry name" value="MFS general substrate transporter"/>
    <property type="match status" value="1"/>
</dbReference>
<dbReference type="Gene3D" id="1.20.1250.20">
    <property type="entry name" value="MFS general substrate transporter like domains"/>
    <property type="match status" value="2"/>
</dbReference>
<comment type="caution">
    <text evidence="8">The sequence shown here is derived from an EMBL/GenBank/DDBJ whole genome shotgun (WGS) entry which is preliminary data.</text>
</comment>
<dbReference type="Pfam" id="PF07690">
    <property type="entry name" value="MFS_1"/>
    <property type="match status" value="1"/>
</dbReference>
<dbReference type="Proteomes" id="UP001144673">
    <property type="component" value="Chromosome 2"/>
</dbReference>
<dbReference type="PANTHER" id="PTHR42718">
    <property type="entry name" value="MAJOR FACILITATOR SUPERFAMILY MULTIDRUG TRANSPORTER MFSC"/>
    <property type="match status" value="1"/>
</dbReference>
<evidence type="ECO:0000313" key="9">
    <source>
        <dbReference type="Proteomes" id="UP001144673"/>
    </source>
</evidence>
<feature type="transmembrane region" description="Helical" evidence="6">
    <location>
        <begin position="171"/>
        <end position="190"/>
    </location>
</feature>
<dbReference type="GeneID" id="80892021"/>
<evidence type="ECO:0000256" key="1">
    <source>
        <dbReference type="ARBA" id="ARBA00004141"/>
    </source>
</evidence>
<dbReference type="InterPro" id="IPR011701">
    <property type="entry name" value="MFS"/>
</dbReference>
<evidence type="ECO:0000256" key="2">
    <source>
        <dbReference type="ARBA" id="ARBA00022692"/>
    </source>
</evidence>
<keyword evidence="2 6" id="KW-0812">Transmembrane</keyword>
<feature type="transmembrane region" description="Helical" evidence="6">
    <location>
        <begin position="242"/>
        <end position="261"/>
    </location>
</feature>
<dbReference type="AlphaFoldDB" id="A0A9W8Q7B7"/>
<reference evidence="8" key="1">
    <citation type="journal article" date="2023" name="Access Microbiol">
        <title>De-novo genome assembly for Akanthomyces muscarius, a biocontrol agent of insect agricultural pests.</title>
        <authorList>
            <person name="Erdos Z."/>
            <person name="Studholme D.J."/>
            <person name="Raymond B."/>
            <person name="Sharma M."/>
        </authorList>
    </citation>
    <scope>NUCLEOTIDE SEQUENCE</scope>
    <source>
        <strain evidence="8">Ve6</strain>
    </source>
</reference>
<feature type="transmembrane region" description="Helical" evidence="6">
    <location>
        <begin position="349"/>
        <end position="367"/>
    </location>
</feature>
<keyword evidence="9" id="KW-1185">Reference proteome</keyword>
<organism evidence="8 9">
    <name type="scientific">Akanthomyces muscarius</name>
    <name type="common">Entomopathogenic fungus</name>
    <name type="synonym">Lecanicillium muscarium</name>
    <dbReference type="NCBI Taxonomy" id="2231603"/>
    <lineage>
        <taxon>Eukaryota</taxon>
        <taxon>Fungi</taxon>
        <taxon>Dikarya</taxon>
        <taxon>Ascomycota</taxon>
        <taxon>Pezizomycotina</taxon>
        <taxon>Sordariomycetes</taxon>
        <taxon>Hypocreomycetidae</taxon>
        <taxon>Hypocreales</taxon>
        <taxon>Cordycipitaceae</taxon>
        <taxon>Akanthomyces</taxon>
    </lineage>
</organism>
<feature type="transmembrane region" description="Helical" evidence="6">
    <location>
        <begin position="374"/>
        <end position="392"/>
    </location>
</feature>
<feature type="region of interest" description="Disordered" evidence="5">
    <location>
        <begin position="1"/>
        <end position="23"/>
    </location>
</feature>
<dbReference type="GO" id="GO:0016020">
    <property type="term" value="C:membrane"/>
    <property type="evidence" value="ECO:0007669"/>
    <property type="project" value="UniProtKB-SubCell"/>
</dbReference>
<evidence type="ECO:0000313" key="8">
    <source>
        <dbReference type="EMBL" id="KAJ4146032.1"/>
    </source>
</evidence>
<feature type="transmembrane region" description="Helical" evidence="6">
    <location>
        <begin position="404"/>
        <end position="425"/>
    </location>
</feature>
<evidence type="ECO:0000256" key="5">
    <source>
        <dbReference type="SAM" id="MobiDB-lite"/>
    </source>
</evidence>
<evidence type="ECO:0000256" key="6">
    <source>
        <dbReference type="SAM" id="Phobius"/>
    </source>
</evidence>
<keyword evidence="3 6" id="KW-1133">Transmembrane helix</keyword>
<feature type="transmembrane region" description="Helical" evidence="6">
    <location>
        <begin position="110"/>
        <end position="135"/>
    </location>
</feature>
<dbReference type="GO" id="GO:0022857">
    <property type="term" value="F:transmembrane transporter activity"/>
    <property type="evidence" value="ECO:0007669"/>
    <property type="project" value="InterPro"/>
</dbReference>
<accession>A0A9W8Q7B7</accession>
<evidence type="ECO:0000259" key="7">
    <source>
        <dbReference type="PROSITE" id="PS50850"/>
    </source>
</evidence>
<feature type="transmembrane region" description="Helical" evidence="6">
    <location>
        <begin position="202"/>
        <end position="222"/>
    </location>
</feature>
<proteinExistence type="predicted"/>
<name>A0A9W8Q7B7_AKAMU</name>
<comment type="subcellular location">
    <subcellularLocation>
        <location evidence="1">Membrane</location>
        <topology evidence="1">Multi-pass membrane protein</topology>
    </subcellularLocation>
</comment>
<feature type="transmembrane region" description="Helical" evidence="6">
    <location>
        <begin position="477"/>
        <end position="501"/>
    </location>
</feature>
<protein>
    <recommendedName>
        <fullName evidence="7">Major facilitator superfamily (MFS) profile domain-containing protein</fullName>
    </recommendedName>
</protein>
<evidence type="ECO:0000256" key="4">
    <source>
        <dbReference type="ARBA" id="ARBA00023136"/>
    </source>
</evidence>
<dbReference type="InterPro" id="IPR020846">
    <property type="entry name" value="MFS_dom"/>
</dbReference>
<dbReference type="PROSITE" id="PS50850">
    <property type="entry name" value="MFS"/>
    <property type="match status" value="1"/>
</dbReference>
<dbReference type="InterPro" id="IPR036259">
    <property type="entry name" value="MFS_trans_sf"/>
</dbReference>
<dbReference type="PANTHER" id="PTHR42718:SF1">
    <property type="entry name" value="LOW AFFINITY AMMONIUM TRANSPORTER"/>
    <property type="match status" value="1"/>
</dbReference>
<sequence>MPLPHNTTAQTKDQTPDVLASDMSSSNKDKRLVHRSLATEIIFVGVVCAAQLLTQAGLALSIAPQTLIAQSFHITDQGTASWFSAAYSLTVGTFILPAGRLGDVFGHKRFLAGGFAWFGVWSALAGCAVYSGPILFAFCRAMQGMGPAFMLPNAVAILGRAYEAGSMRQNMVFSLFGATAPSGFIVGAVFSSLLAQKTWWPWAYWVMALACLLFAVLSVFAVPATVRESAQEDGNDPLWQRVDLFGSVAGVSALILFNFAWNQGPVVGWTQPYTYSIMIVGILAFVLFIFIENRATHPLIPFGVLKIDSLFTLACIGAGWSSFGIFVLYTWNFVVQFRHQTPLLSSAQFSPVAISGLCAAVGTGIALSNLRPSSVIFVSMVGFAAGGAILATMPIHQTYWGQEFVGLIVLPWGMDMSFPAATIVLSRAMPRKHQGLAASLVNTFVNYSISIGLGFAGTVDSNVNDGGREVLRGFRGALYLGVGLAGLGVVVALLFCFVDWYRSDICEKMEQESENKLDSA</sequence>
<feature type="transmembrane region" description="Helical" evidence="6">
    <location>
        <begin position="310"/>
        <end position="329"/>
    </location>
</feature>
<keyword evidence="4 6" id="KW-0472">Membrane</keyword>
<gene>
    <name evidence="8" type="ORF">LMH87_004862</name>
</gene>
<feature type="compositionally biased region" description="Polar residues" evidence="5">
    <location>
        <begin position="1"/>
        <end position="13"/>
    </location>
</feature>
<feature type="transmembrane region" description="Helical" evidence="6">
    <location>
        <begin position="273"/>
        <end position="290"/>
    </location>
</feature>
<dbReference type="CDD" id="cd17476">
    <property type="entry name" value="MFS_Amf1_MDR_like"/>
    <property type="match status" value="1"/>
</dbReference>